<dbReference type="Proteomes" id="UP001580928">
    <property type="component" value="Unassembled WGS sequence"/>
</dbReference>
<dbReference type="SUPFAM" id="SSF49464">
    <property type="entry name" value="Carboxypeptidase regulatory domain-like"/>
    <property type="match status" value="1"/>
</dbReference>
<evidence type="ECO:0000256" key="1">
    <source>
        <dbReference type="ARBA" id="ARBA00004571"/>
    </source>
</evidence>
<dbReference type="InterPro" id="IPR039426">
    <property type="entry name" value="TonB-dep_rcpt-like"/>
</dbReference>
<gene>
    <name evidence="12" type="ORF">WKR92_13320</name>
</gene>
<dbReference type="NCBIfam" id="TIGR04056">
    <property type="entry name" value="OMP_RagA_SusC"/>
    <property type="match status" value="1"/>
</dbReference>
<feature type="domain" description="TonB-dependent receptor-like beta-barrel" evidence="10">
    <location>
        <begin position="386"/>
        <end position="951"/>
    </location>
</feature>
<dbReference type="RefSeq" id="WP_375558337.1">
    <property type="nucleotide sequence ID" value="NZ_JBBVGT010000003.1"/>
</dbReference>
<evidence type="ECO:0000256" key="6">
    <source>
        <dbReference type="ARBA" id="ARBA00023136"/>
    </source>
</evidence>
<dbReference type="NCBIfam" id="TIGR04057">
    <property type="entry name" value="SusC_RagA_signa"/>
    <property type="match status" value="1"/>
</dbReference>
<keyword evidence="13" id="KW-1185">Reference proteome</keyword>
<proteinExistence type="inferred from homology"/>
<keyword evidence="3 8" id="KW-1134">Transmembrane beta strand</keyword>
<evidence type="ECO:0000313" key="12">
    <source>
        <dbReference type="EMBL" id="MFB5946808.1"/>
    </source>
</evidence>
<comment type="caution">
    <text evidence="12">The sequence shown here is derived from an EMBL/GenBank/DDBJ whole genome shotgun (WGS) entry which is preliminary data.</text>
</comment>
<evidence type="ECO:0000256" key="7">
    <source>
        <dbReference type="ARBA" id="ARBA00023237"/>
    </source>
</evidence>
<dbReference type="Gene3D" id="2.40.170.20">
    <property type="entry name" value="TonB-dependent receptor, beta-barrel domain"/>
    <property type="match status" value="1"/>
</dbReference>
<accession>A0ABV5CHI8</accession>
<dbReference type="Gene3D" id="2.170.130.10">
    <property type="entry name" value="TonB-dependent receptor, plug domain"/>
    <property type="match status" value="1"/>
</dbReference>
<dbReference type="InterPro" id="IPR037066">
    <property type="entry name" value="Plug_dom_sf"/>
</dbReference>
<evidence type="ECO:0000256" key="9">
    <source>
        <dbReference type="RuleBase" id="RU003357"/>
    </source>
</evidence>
<evidence type="ECO:0000256" key="4">
    <source>
        <dbReference type="ARBA" id="ARBA00022692"/>
    </source>
</evidence>
<comment type="similarity">
    <text evidence="8 9">Belongs to the TonB-dependent receptor family.</text>
</comment>
<evidence type="ECO:0000259" key="10">
    <source>
        <dbReference type="Pfam" id="PF00593"/>
    </source>
</evidence>
<evidence type="ECO:0000256" key="5">
    <source>
        <dbReference type="ARBA" id="ARBA00023077"/>
    </source>
</evidence>
<evidence type="ECO:0000256" key="3">
    <source>
        <dbReference type="ARBA" id="ARBA00022452"/>
    </source>
</evidence>
<dbReference type="InterPro" id="IPR008969">
    <property type="entry name" value="CarboxyPept-like_regulatory"/>
</dbReference>
<evidence type="ECO:0000256" key="8">
    <source>
        <dbReference type="PROSITE-ProRule" id="PRU01360"/>
    </source>
</evidence>
<evidence type="ECO:0000313" key="13">
    <source>
        <dbReference type="Proteomes" id="UP001580928"/>
    </source>
</evidence>
<keyword evidence="6 8" id="KW-0472">Membrane</keyword>
<sequence length="999" mass="110688">MKRNDYNFCFQKRLIPIVTFLFLGSSIVSASDLKALEKSTLGLSIENLKQSMIRGRVMSAGESLPGVTVSIKDQPIQATATDMEGNFSLEAPVGSTLVFQMVGFETVEVSATSQTMTINMNPSITSLDEIVVTGYSTQKKENITASVATVDGDDLRDVSSPSVGNMLQGKVAGVDVVSSTGRPGDNPNIRIRGRSSIYSDISPLWVVDGVIQHGVPNINPNDVESMSVLKDAAATTQYGSRGTNGVIVVTTKRAKAGEGTLNVNLKSGISQFNHGNFKLMNSQQIYDTFQQFRNQSDIPANITKDVLANDFNWVDNGTQDAAMHDLSVSYVARTDKASVYFGGNYFTEEGTVKGYQYDRWAGRLNIDYFINDRITFKPKVNATYTSNDNAQHSLYQMYLNLPWDNPFDASGKLVTPRIQDINWYGRDDNNYLYDLQWNYGNGEIFDIQINADFDVKINDHFTFVSTNNFAYYNSNSFSYTDPSSVGGLATQGSIYNSNGRRNVRFTNQMLKFDRSFGDHNVNAFAAYEYMDYVYKDMGATGIGIVAGSEILNNTSEPQDISGTKNDYAANSGIINVAYNYADKYNAQASYRIDGSSRFGGEKQYGSFYAVSGAWNVHREDFFQLDRFDYLRLKASYGLVGNVPTALYGSYDLFNLNAQYNGAPAAYPGQLGNSLLTWETSKDFNLGLEFGLMRRFTFTADYYNKNTDGLLHFVALPATAGYSGYYENIGAVSNKGIEFAIGANIFNPESPFQWRIDVNFARNINRIEELVDGKDQPAGNKRYSEGRDIDSWYMRKWAGVDPENGDPLWEVIDSESGAVTTTNNYNSASLQFVGTSTPDFLGGFASAMQFKNFYLNASFAFNKGAYAYNAGRELFDSDGAYPFYNQMVLQDGWSRWSESNPNATHPVAVYNGGTNSNKTSSRYLEDASFIRLRNITLGYSFPESITSKLNVKGLGAYISGDNLWISTKFSGIDPEAALYGDATSQYPSPKRLTFGLNVSF</sequence>
<dbReference type="Pfam" id="PF00593">
    <property type="entry name" value="TonB_dep_Rec_b-barrel"/>
    <property type="match status" value="1"/>
</dbReference>
<dbReference type="InterPro" id="IPR012910">
    <property type="entry name" value="Plug_dom"/>
</dbReference>
<dbReference type="Pfam" id="PF07715">
    <property type="entry name" value="Plug"/>
    <property type="match status" value="1"/>
</dbReference>
<feature type="domain" description="TonB-dependent receptor plug" evidence="11">
    <location>
        <begin position="140"/>
        <end position="246"/>
    </location>
</feature>
<dbReference type="InterPro" id="IPR023996">
    <property type="entry name" value="TonB-dep_OMP_SusC/RagA"/>
</dbReference>
<name>A0ABV5CHI8_9SPHI</name>
<keyword evidence="7 8" id="KW-0998">Cell outer membrane</keyword>
<dbReference type="InterPro" id="IPR023997">
    <property type="entry name" value="TonB-dep_OMP_SusC/RagA_CS"/>
</dbReference>
<keyword evidence="4 8" id="KW-0812">Transmembrane</keyword>
<evidence type="ECO:0000256" key="2">
    <source>
        <dbReference type="ARBA" id="ARBA00022448"/>
    </source>
</evidence>
<protein>
    <submittedName>
        <fullName evidence="12">SusC/RagA family TonB-linked outer membrane protein</fullName>
    </submittedName>
</protein>
<organism evidence="12 13">
    <name type="scientific">Albibacterium profundi</name>
    <dbReference type="NCBI Taxonomy" id="3134906"/>
    <lineage>
        <taxon>Bacteria</taxon>
        <taxon>Pseudomonadati</taxon>
        <taxon>Bacteroidota</taxon>
        <taxon>Sphingobacteriia</taxon>
        <taxon>Sphingobacteriales</taxon>
        <taxon>Sphingobacteriaceae</taxon>
        <taxon>Albibacterium</taxon>
    </lineage>
</organism>
<dbReference type="EMBL" id="JBBVGT010000003">
    <property type="protein sequence ID" value="MFB5946808.1"/>
    <property type="molecule type" value="Genomic_DNA"/>
</dbReference>
<comment type="subcellular location">
    <subcellularLocation>
        <location evidence="1 8">Cell outer membrane</location>
        <topology evidence="1 8">Multi-pass membrane protein</topology>
    </subcellularLocation>
</comment>
<keyword evidence="2 8" id="KW-0813">Transport</keyword>
<dbReference type="InterPro" id="IPR000531">
    <property type="entry name" value="Beta-barrel_TonB"/>
</dbReference>
<dbReference type="Pfam" id="PF13715">
    <property type="entry name" value="CarbopepD_reg_2"/>
    <property type="match status" value="1"/>
</dbReference>
<keyword evidence="5 9" id="KW-0798">TonB box</keyword>
<reference evidence="12 13" key="1">
    <citation type="submission" date="2024-04" db="EMBL/GenBank/DDBJ databases">
        <title>Albibacterium profundi sp. nov., isolated from sediment of the Challenger Deep of Mariana Trench.</title>
        <authorList>
            <person name="Wang Y."/>
        </authorList>
    </citation>
    <scope>NUCLEOTIDE SEQUENCE [LARGE SCALE GENOMIC DNA]</scope>
    <source>
        <strain evidence="12 13">RHL897</strain>
    </source>
</reference>
<dbReference type="InterPro" id="IPR036942">
    <property type="entry name" value="Beta-barrel_TonB_sf"/>
</dbReference>
<dbReference type="SUPFAM" id="SSF56935">
    <property type="entry name" value="Porins"/>
    <property type="match status" value="1"/>
</dbReference>
<dbReference type="PROSITE" id="PS52016">
    <property type="entry name" value="TONB_DEPENDENT_REC_3"/>
    <property type="match status" value="1"/>
</dbReference>
<evidence type="ECO:0000259" key="11">
    <source>
        <dbReference type="Pfam" id="PF07715"/>
    </source>
</evidence>